<name>A0A179CYG3_BIBTR</name>
<sequence length="293" mass="34243">MNKAKEEFISLIDPLKTKIISKLPLVWVFGATGNNSNRSKFLKWHLQSNHDLSERLRTPEDYPNWLHFNQYSNLVDFELDITAISQAIIIFSESTGTTAEIGMLSCFTELHKNILIVIDEEYIKRENISFFNLGPIRKIKENMISEDLTNVWALNVCFDENIQNKIFSDISDHVYDMVTTKNNKDIKLDINSRHHKIMLLLDLIDLFPKQTKKFYTSILKVFNIEISTTEFKKIIDLLDLLQIILINESGNNTYYSLKEPDKYTTCINYQATSPNRFERKAFKIDMRGRLNVT</sequence>
<gene>
    <name evidence="1" type="ORF">F480_08960</name>
</gene>
<comment type="caution">
    <text evidence="1">The sequence shown here is derived from an EMBL/GenBank/DDBJ whole genome shotgun (WGS) entry which is preliminary data.</text>
</comment>
<evidence type="ECO:0000313" key="2">
    <source>
        <dbReference type="Proteomes" id="UP000078358"/>
    </source>
</evidence>
<evidence type="ECO:0000313" key="1">
    <source>
        <dbReference type="EMBL" id="OAQ14946.1"/>
    </source>
</evidence>
<dbReference type="Proteomes" id="UP000078358">
    <property type="component" value="Unassembled WGS sequence"/>
</dbReference>
<organism evidence="1 2">
    <name type="scientific">Bibersteinia trehalosi Y31</name>
    <dbReference type="NCBI Taxonomy" id="1261658"/>
    <lineage>
        <taxon>Bacteria</taxon>
        <taxon>Pseudomonadati</taxon>
        <taxon>Pseudomonadota</taxon>
        <taxon>Gammaproteobacteria</taxon>
        <taxon>Pasteurellales</taxon>
        <taxon>Pasteurellaceae</taxon>
        <taxon>Bibersteinia</taxon>
    </lineage>
</organism>
<accession>A0A179CYG3</accession>
<dbReference type="PATRIC" id="fig|1261658.3.peg.1788"/>
<protein>
    <submittedName>
        <fullName evidence="1">Uncharacterized protein</fullName>
    </submittedName>
</protein>
<dbReference type="AlphaFoldDB" id="A0A179CYG3"/>
<dbReference type="NCBIfam" id="NF038232">
    <property type="entry name" value="STM3845_fam"/>
    <property type="match status" value="1"/>
</dbReference>
<reference evidence="1 2" key="1">
    <citation type="submission" date="2014-01" db="EMBL/GenBank/DDBJ databases">
        <authorList>
            <person name="Zuccon D."/>
        </authorList>
    </citation>
    <scope>NUCLEOTIDE SEQUENCE [LARGE SCALE GENOMIC DNA]</scope>
    <source>
        <strain evidence="1 2">Y31</strain>
    </source>
</reference>
<proteinExistence type="predicted"/>
<dbReference type="EMBL" id="JACI01000002">
    <property type="protein sequence ID" value="OAQ14946.1"/>
    <property type="molecule type" value="Genomic_DNA"/>
</dbReference>
<dbReference type="RefSeq" id="WP_064318816.1">
    <property type="nucleotide sequence ID" value="NZ_JACI01000002.1"/>
</dbReference>
<dbReference type="InterPro" id="IPR049725">
    <property type="entry name" value="STM3845-like"/>
</dbReference>